<feature type="region of interest" description="Disordered" evidence="1">
    <location>
        <begin position="79"/>
        <end position="98"/>
    </location>
</feature>
<dbReference type="InterPro" id="IPR001387">
    <property type="entry name" value="Cro/C1-type_HTH"/>
</dbReference>
<dbReference type="AlphaFoldDB" id="A0A2N3ITY0"/>
<reference evidence="3 4" key="1">
    <citation type="journal article" date="2017" name="Front. Microbiol.">
        <title>Strong Genomic and Phenotypic Heterogeneity in the Aeromonas sobria Species Complex.</title>
        <authorList>
            <person name="Gauthier J."/>
            <person name="Vincent A.T."/>
            <person name="Charette S.J."/>
            <person name="Derome N."/>
        </authorList>
    </citation>
    <scope>NUCLEOTIDE SEQUENCE [LARGE SCALE GENOMIC DNA]</scope>
    <source>
        <strain evidence="3 4">TM18</strain>
    </source>
</reference>
<dbReference type="PROSITE" id="PS50943">
    <property type="entry name" value="HTH_CROC1"/>
    <property type="match status" value="1"/>
</dbReference>
<name>A0A2N3ITY0_AERSO</name>
<dbReference type="SMART" id="SM00530">
    <property type="entry name" value="HTH_XRE"/>
    <property type="match status" value="1"/>
</dbReference>
<evidence type="ECO:0000259" key="2">
    <source>
        <dbReference type="PROSITE" id="PS50943"/>
    </source>
</evidence>
<dbReference type="Gene3D" id="1.10.260.40">
    <property type="entry name" value="lambda repressor-like DNA-binding domains"/>
    <property type="match status" value="1"/>
</dbReference>
<dbReference type="Pfam" id="PF01381">
    <property type="entry name" value="HTH_3"/>
    <property type="match status" value="1"/>
</dbReference>
<dbReference type="SUPFAM" id="SSF47413">
    <property type="entry name" value="lambda repressor-like DNA-binding domains"/>
    <property type="match status" value="1"/>
</dbReference>
<dbReference type="CDD" id="cd00093">
    <property type="entry name" value="HTH_XRE"/>
    <property type="match status" value="1"/>
</dbReference>
<dbReference type="GO" id="GO:0003677">
    <property type="term" value="F:DNA binding"/>
    <property type="evidence" value="ECO:0007669"/>
    <property type="project" value="InterPro"/>
</dbReference>
<dbReference type="EMBL" id="NQMM01000041">
    <property type="protein sequence ID" value="PKQ75402.1"/>
    <property type="molecule type" value="Genomic_DNA"/>
</dbReference>
<accession>A0A2N3ITY0</accession>
<evidence type="ECO:0000313" key="4">
    <source>
        <dbReference type="Proteomes" id="UP000233467"/>
    </source>
</evidence>
<feature type="domain" description="HTH cro/C1-type" evidence="2">
    <location>
        <begin position="23"/>
        <end position="76"/>
    </location>
</feature>
<proteinExistence type="predicted"/>
<evidence type="ECO:0000313" key="3">
    <source>
        <dbReference type="EMBL" id="PKQ75402.1"/>
    </source>
</evidence>
<dbReference type="Proteomes" id="UP000233467">
    <property type="component" value="Unassembled WGS sequence"/>
</dbReference>
<evidence type="ECO:0000256" key="1">
    <source>
        <dbReference type="SAM" id="MobiDB-lite"/>
    </source>
</evidence>
<dbReference type="InterPro" id="IPR010982">
    <property type="entry name" value="Lambda_DNA-bd_dom_sf"/>
</dbReference>
<keyword evidence="4" id="KW-1185">Reference proteome</keyword>
<gene>
    <name evidence="3" type="ORF">CJP16_14910</name>
</gene>
<sequence>MMADASLQTAPKALDPASLGLAIRERRKAAKMTQEVTASLCGISKKTLIKIEKGGDVYLSTLLQVMHALGLRLQLVQEAGPQVTSDSSQAEVGDDEWF</sequence>
<organism evidence="3 4">
    <name type="scientific">Aeromonas sobria</name>
    <dbReference type="NCBI Taxonomy" id="646"/>
    <lineage>
        <taxon>Bacteria</taxon>
        <taxon>Pseudomonadati</taxon>
        <taxon>Pseudomonadota</taxon>
        <taxon>Gammaproteobacteria</taxon>
        <taxon>Aeromonadales</taxon>
        <taxon>Aeromonadaceae</taxon>
        <taxon>Aeromonas</taxon>
    </lineage>
</organism>
<comment type="caution">
    <text evidence="3">The sequence shown here is derived from an EMBL/GenBank/DDBJ whole genome shotgun (WGS) entry which is preliminary data.</text>
</comment>
<protein>
    <submittedName>
        <fullName evidence="3">XRE family transcriptional regulator</fullName>
    </submittedName>
</protein>